<accession>A0A8F5AQ40</accession>
<keyword evidence="2" id="KW-0150">Chloroplast</keyword>
<name>A0A8F5AQ40_KETDA</name>
<dbReference type="EMBL" id="MW580774">
    <property type="protein sequence ID" value="QXI88831.1"/>
    <property type="molecule type" value="Genomic_DNA"/>
</dbReference>
<feature type="transmembrane region" description="Helical" evidence="1">
    <location>
        <begin position="20"/>
        <end position="41"/>
    </location>
</feature>
<sequence length="51" mass="6123">MRFLCINGTNPHIVYWYIQTIKYLCFSLLLCIICFSLLLCMNRIVSNLFHH</sequence>
<gene>
    <name evidence="2" type="primary">ndhG</name>
</gene>
<keyword evidence="2" id="KW-0934">Plastid</keyword>
<organism evidence="2">
    <name type="scientific">Keteleeria davidiana</name>
    <name type="common">David's keteleeria</name>
    <name type="synonym">Pseudotsuga davidiana</name>
    <dbReference type="NCBI Taxonomy" id="3324"/>
    <lineage>
        <taxon>Eukaryota</taxon>
        <taxon>Viridiplantae</taxon>
        <taxon>Streptophyta</taxon>
        <taxon>Embryophyta</taxon>
        <taxon>Tracheophyta</taxon>
        <taxon>Spermatophyta</taxon>
        <taxon>Pinopsida</taxon>
        <taxon>Pinidae</taxon>
        <taxon>Conifers I</taxon>
        <taxon>Pinales</taxon>
        <taxon>Pinaceae</taxon>
        <taxon>Keteleeria</taxon>
    </lineage>
</organism>
<reference evidence="2" key="1">
    <citation type="journal article" date="2021" name="Mitochondrial DNA Part B Resour">
        <title>A complete chloroplast genome of Keteleeria davidiana (Pinaceae) and its phylogenetic implications.</title>
        <authorList>
            <person name="Zhang M."/>
            <person name="Li Y.Y."/>
            <person name="Chai Z.H."/>
            <person name="Zhu Y."/>
            <person name="Duan Y.F."/>
        </authorList>
    </citation>
    <scope>NUCLEOTIDE SEQUENCE</scope>
</reference>
<dbReference type="AlphaFoldDB" id="A0A8F5AQ40"/>
<keyword evidence="1" id="KW-0812">Transmembrane</keyword>
<evidence type="ECO:0000256" key="1">
    <source>
        <dbReference type="SAM" id="Phobius"/>
    </source>
</evidence>
<evidence type="ECO:0000313" key="2">
    <source>
        <dbReference type="EMBL" id="QXI88831.1"/>
    </source>
</evidence>
<keyword evidence="1" id="KW-1133">Transmembrane helix</keyword>
<geneLocation type="chloroplast" evidence="2"/>
<protein>
    <submittedName>
        <fullName evidence="2">NADH-plastoquinone oxidoreductase subunit 6</fullName>
    </submittedName>
</protein>
<proteinExistence type="predicted"/>
<keyword evidence="1" id="KW-0472">Membrane</keyword>